<dbReference type="STRING" id="1138822.PL11_009875"/>
<dbReference type="FunFam" id="1.10.1420.10:FF:000007">
    <property type="entry name" value="DNA mismatch repair protein MutS"/>
    <property type="match status" value="1"/>
</dbReference>
<dbReference type="CDD" id="cd03284">
    <property type="entry name" value="ABC_MutS1"/>
    <property type="match status" value="1"/>
</dbReference>
<reference evidence="10 11" key="1">
    <citation type="submission" date="2017-11" db="EMBL/GenBank/DDBJ databases">
        <title>Draft Genome Sequence of Lactobacillus curieae NBRC 111893 isolated from Koso, a Japanese sugar-Vegetable Fermented Beverage.</title>
        <authorList>
            <person name="Chiou T.Y."/>
            <person name="Oshima K."/>
            <person name="Suda W."/>
            <person name="Hattori M."/>
            <person name="Takahashi T."/>
        </authorList>
    </citation>
    <scope>NUCLEOTIDE SEQUENCE [LARGE SCALE GENOMIC DNA]</scope>
    <source>
        <strain evidence="10 11">NBRC111893</strain>
    </source>
</reference>
<dbReference type="InterPro" id="IPR036187">
    <property type="entry name" value="DNA_mismatch_repair_MutS_sf"/>
</dbReference>
<dbReference type="InterPro" id="IPR027417">
    <property type="entry name" value="P-loop_NTPase"/>
</dbReference>
<dbReference type="SMART" id="SM00533">
    <property type="entry name" value="MUTSd"/>
    <property type="match status" value="1"/>
</dbReference>
<dbReference type="InterPro" id="IPR007861">
    <property type="entry name" value="DNA_mismatch_repair_MutS_clamp"/>
</dbReference>
<name>A0A401FN59_9LACO</name>
<feature type="domain" description="DNA mismatch repair proteins mutS family" evidence="9">
    <location>
        <begin position="340"/>
        <end position="356"/>
    </location>
</feature>
<dbReference type="InterPro" id="IPR011184">
    <property type="entry name" value="DNA_mismatch_repair_Msh2"/>
</dbReference>
<evidence type="ECO:0000256" key="4">
    <source>
        <dbReference type="ARBA" id="ARBA00022763"/>
    </source>
</evidence>
<dbReference type="Pfam" id="PF05192">
    <property type="entry name" value="MutS_III"/>
    <property type="match status" value="1"/>
</dbReference>
<dbReference type="GO" id="GO:0005524">
    <property type="term" value="F:ATP binding"/>
    <property type="evidence" value="ECO:0007669"/>
    <property type="project" value="UniProtKB-UniRule"/>
</dbReference>
<dbReference type="PANTHER" id="PTHR11361">
    <property type="entry name" value="DNA MISMATCH REPAIR PROTEIN MUTS FAMILY MEMBER"/>
    <property type="match status" value="1"/>
</dbReference>
<keyword evidence="7" id="KW-0234">DNA repair</keyword>
<keyword evidence="6" id="KW-0238">DNA-binding</keyword>
<dbReference type="AlphaFoldDB" id="A0A401FN59"/>
<dbReference type="NCBIfam" id="TIGR01070">
    <property type="entry name" value="mutS1"/>
    <property type="match status" value="1"/>
</dbReference>
<dbReference type="SUPFAM" id="SSF48334">
    <property type="entry name" value="DNA repair protein MutS, domain III"/>
    <property type="match status" value="1"/>
</dbReference>
<dbReference type="Gene3D" id="1.10.1420.10">
    <property type="match status" value="2"/>
</dbReference>
<dbReference type="Proteomes" id="UP000286974">
    <property type="component" value="Unassembled WGS sequence"/>
</dbReference>
<evidence type="ECO:0000256" key="8">
    <source>
        <dbReference type="NCBIfam" id="TIGR01070"/>
    </source>
</evidence>
<dbReference type="SUPFAM" id="SSF52540">
    <property type="entry name" value="P-loop containing nucleoside triphosphate hydrolases"/>
    <property type="match status" value="1"/>
</dbReference>
<dbReference type="InterPro" id="IPR007696">
    <property type="entry name" value="DNA_mismatch_repair_MutS_core"/>
</dbReference>
<accession>A0A401FN59</accession>
<keyword evidence="5" id="KW-0067">ATP-binding</keyword>
<dbReference type="EMBL" id="BEXA01000004">
    <property type="protein sequence ID" value="GAY73746.1"/>
    <property type="molecule type" value="Genomic_DNA"/>
</dbReference>
<dbReference type="GO" id="GO:0030983">
    <property type="term" value="F:mismatched DNA binding"/>
    <property type="evidence" value="ECO:0007669"/>
    <property type="project" value="InterPro"/>
</dbReference>
<sequence>MSGRVAFGSVNGRDLIQLKSSLMQVPKIRYILEQIATTDFDSLLKELIPLNNIVDLIDQAITDEPPISVTDGGVIKDGYDSQLDKYRDATNNAQRWLADLEAKEREITGISTLKVGFNHVFGYYIEVTKSNLNKIPENRYQRKQTLSNSERFSTPELKEKETMILEAQEQSKNLEYRLFVEVRDQVKATIRDIQRLADAIAISDVLQSFAAVSEEYRFVKPTLVKNHEVDIIDGRHPVVEKVLGHQQYVPNDVKLAEDTNVLLITGPNMSGKSTYMRQLALTVIMNQIGCFVPAKSASLPIFDQIFTRIGAADDLISGQSTFMVEMEEANDAIKHATPNSLILFDEIGRGTATYDGMAIAQAIIEYVHNNIGAKTLFSTHYHELTVLEQTLKQLKNVHVGATENNGELVFLHKIQMGPADKSYGIHVAKLAGLPQPLLGRAETILDSLQSNDKQTYLASSTLEDTQPGIVDVDDSVQEEQISLFPMDPVDKKQSAVINQLKQLDLMSKTPMEIMNQVYKWQQRIKKE</sequence>
<evidence type="ECO:0000256" key="3">
    <source>
        <dbReference type="ARBA" id="ARBA00022741"/>
    </source>
</evidence>
<dbReference type="InterPro" id="IPR005748">
    <property type="entry name" value="DNA_mismatch_repair_MutS"/>
</dbReference>
<dbReference type="GO" id="GO:0006298">
    <property type="term" value="P:mismatch repair"/>
    <property type="evidence" value="ECO:0007669"/>
    <property type="project" value="UniProtKB-UniRule"/>
</dbReference>
<protein>
    <recommendedName>
        <fullName evidence="2 8">DNA mismatch repair protein MutS</fullName>
    </recommendedName>
</protein>
<evidence type="ECO:0000256" key="7">
    <source>
        <dbReference type="ARBA" id="ARBA00023204"/>
    </source>
</evidence>
<dbReference type="InterPro" id="IPR000432">
    <property type="entry name" value="DNA_mismatch_repair_MutS_C"/>
</dbReference>
<evidence type="ECO:0000256" key="2">
    <source>
        <dbReference type="ARBA" id="ARBA00021982"/>
    </source>
</evidence>
<dbReference type="Pfam" id="PF00488">
    <property type="entry name" value="MutS_V"/>
    <property type="match status" value="1"/>
</dbReference>
<dbReference type="PROSITE" id="PS00486">
    <property type="entry name" value="DNA_MISMATCH_REPAIR_2"/>
    <property type="match status" value="1"/>
</dbReference>
<dbReference type="SMART" id="SM00534">
    <property type="entry name" value="MUTSac"/>
    <property type="match status" value="1"/>
</dbReference>
<organism evidence="10 11">
    <name type="scientific">Lentilactobacillus kosonis</name>
    <dbReference type="NCBI Taxonomy" id="2810561"/>
    <lineage>
        <taxon>Bacteria</taxon>
        <taxon>Bacillati</taxon>
        <taxon>Bacillota</taxon>
        <taxon>Bacilli</taxon>
        <taxon>Lactobacillales</taxon>
        <taxon>Lactobacillaceae</taxon>
        <taxon>Lentilactobacillus</taxon>
    </lineage>
</organism>
<evidence type="ECO:0000256" key="5">
    <source>
        <dbReference type="ARBA" id="ARBA00022840"/>
    </source>
</evidence>
<dbReference type="InterPro" id="IPR045076">
    <property type="entry name" value="MutS"/>
</dbReference>
<dbReference type="FunFam" id="3.40.50.300:FF:000896">
    <property type="entry name" value="DNA mismatch repair protein MutS"/>
    <property type="match status" value="1"/>
</dbReference>
<comment type="similarity">
    <text evidence="1">Belongs to the DNA mismatch repair MutS family.</text>
</comment>
<comment type="caution">
    <text evidence="10">The sequence shown here is derived from an EMBL/GenBank/DDBJ whole genome shotgun (WGS) entry which is preliminary data.</text>
</comment>
<keyword evidence="3" id="KW-0547">Nucleotide-binding</keyword>
<dbReference type="GO" id="GO:0005829">
    <property type="term" value="C:cytosol"/>
    <property type="evidence" value="ECO:0007669"/>
    <property type="project" value="TreeGrafter"/>
</dbReference>
<dbReference type="NCBIfam" id="NF003810">
    <property type="entry name" value="PRK05399.1"/>
    <property type="match status" value="1"/>
</dbReference>
<keyword evidence="4" id="KW-0227">DNA damage</keyword>
<evidence type="ECO:0000313" key="10">
    <source>
        <dbReference type="EMBL" id="GAY73746.1"/>
    </source>
</evidence>
<dbReference type="PANTHER" id="PTHR11361:SF34">
    <property type="entry name" value="DNA MISMATCH REPAIR PROTEIN MSH1, MITOCHONDRIAL"/>
    <property type="match status" value="1"/>
</dbReference>
<gene>
    <name evidence="10" type="ORF">NBRC111893_1892</name>
</gene>
<keyword evidence="11" id="KW-1185">Reference proteome</keyword>
<dbReference type="Pfam" id="PF05190">
    <property type="entry name" value="MutS_IV"/>
    <property type="match status" value="1"/>
</dbReference>
<dbReference type="Gene3D" id="3.40.50.300">
    <property type="entry name" value="P-loop containing nucleotide triphosphate hydrolases"/>
    <property type="match status" value="1"/>
</dbReference>
<proteinExistence type="inferred from homology"/>
<evidence type="ECO:0000256" key="1">
    <source>
        <dbReference type="ARBA" id="ARBA00006271"/>
    </source>
</evidence>
<evidence type="ECO:0000256" key="6">
    <source>
        <dbReference type="ARBA" id="ARBA00023125"/>
    </source>
</evidence>
<evidence type="ECO:0000259" key="9">
    <source>
        <dbReference type="PROSITE" id="PS00486"/>
    </source>
</evidence>
<dbReference type="GO" id="GO:0140664">
    <property type="term" value="F:ATP-dependent DNA damage sensor activity"/>
    <property type="evidence" value="ECO:0007669"/>
    <property type="project" value="InterPro"/>
</dbReference>
<evidence type="ECO:0000313" key="11">
    <source>
        <dbReference type="Proteomes" id="UP000286974"/>
    </source>
</evidence>
<dbReference type="PIRSF" id="PIRSF005813">
    <property type="entry name" value="MSH2"/>
    <property type="match status" value="1"/>
</dbReference>